<dbReference type="RefSeq" id="XP_022651024.1">
    <property type="nucleotide sequence ID" value="XM_022795289.1"/>
</dbReference>
<dbReference type="RefSeq" id="XP_022651023.1">
    <property type="nucleotide sequence ID" value="XM_022795288.1"/>
</dbReference>
<dbReference type="KEGG" id="vde:111246161"/>
<feature type="transmembrane region" description="Helical" evidence="6">
    <location>
        <begin position="212"/>
        <end position="229"/>
    </location>
</feature>
<dbReference type="RefSeq" id="XP_022651026.1">
    <property type="nucleotide sequence ID" value="XM_022795291.1"/>
</dbReference>
<keyword evidence="9" id="KW-1185">Reference proteome</keyword>
<comment type="subcellular location">
    <subcellularLocation>
        <location evidence="1">Membrane</location>
        <topology evidence="1">Multi-pass membrane protein</topology>
    </subcellularLocation>
</comment>
<dbReference type="Pfam" id="PF12832">
    <property type="entry name" value="MFS_1_like"/>
    <property type="match status" value="1"/>
</dbReference>
<feature type="transmembrane region" description="Helical" evidence="6">
    <location>
        <begin position="12"/>
        <end position="30"/>
    </location>
</feature>
<feature type="transmembrane region" description="Helical" evidence="6">
    <location>
        <begin position="375"/>
        <end position="400"/>
    </location>
</feature>
<evidence type="ECO:0000256" key="6">
    <source>
        <dbReference type="SAM" id="Phobius"/>
    </source>
</evidence>
<keyword evidence="4 6" id="KW-1133">Transmembrane helix</keyword>
<dbReference type="RefSeq" id="XP_022651027.1">
    <property type="nucleotide sequence ID" value="XM_022795292.1"/>
</dbReference>
<name>A0A7M7JFG4_VARDE</name>
<feature type="transmembrane region" description="Helical" evidence="6">
    <location>
        <begin position="440"/>
        <end position="459"/>
    </location>
</feature>
<sequence>MMTINRDFLSIKAHYFILNSAQACYINYLAVVGHQAGISVGDIGIILGIAPLAAAVFKPLAGMIADKMRNITAVIMTCEILLLVFCWGVFLTPQLSTTEQEFVSRNFSTCPATLSLAGSIPFKKGSQCNLNCGDVSKRSFKLIQDESTDCSMSCSVECSSNVAHLYTSGLLLYAVSVTITFALGSTLYSVTDAACYETLGVDHGYLFGQQRLWGTLSWGITSPLVGYLIDAVPDSDMRKFLPAIIGFTVLIVLNNVLLLFTPRFITPTTTEHFFEDLKTIYRNARVIMFTFRSLMGGILLGAVWTYSVWLLEKLNASKTLTGLTFSMQSLVVEIPMFFISGYLLEWLGYFGCMTATFVCLAVKLLGYSFLQDPWYALLIDVVGGGAFPLFYVSLTGFANISALAGTAGTMQCLFGAVYEGIGVSIGNFVCGRFIDMYGVRAAFQIMGLIALACVPFCALS</sequence>
<dbReference type="Gene3D" id="1.20.1250.20">
    <property type="entry name" value="MFS general substrate transporter like domains"/>
    <property type="match status" value="2"/>
</dbReference>
<protein>
    <recommendedName>
        <fullName evidence="7">Major facilitator superfamily associated domain-containing protein</fullName>
    </recommendedName>
</protein>
<evidence type="ECO:0000256" key="3">
    <source>
        <dbReference type="ARBA" id="ARBA00022692"/>
    </source>
</evidence>
<dbReference type="InterPro" id="IPR024989">
    <property type="entry name" value="MFS_assoc_dom"/>
</dbReference>
<dbReference type="EnsemblMetazoa" id="XM_022795288">
    <property type="protein sequence ID" value="XP_022651023"/>
    <property type="gene ID" value="LOC111246161"/>
</dbReference>
<dbReference type="InParanoid" id="A0A7M7JFG4"/>
<dbReference type="EnsemblMetazoa" id="XM_022795287">
    <property type="protein sequence ID" value="XP_022651022"/>
    <property type="gene ID" value="LOC111246161"/>
</dbReference>
<keyword evidence="3 6" id="KW-0812">Transmembrane</keyword>
<organism evidence="8 9">
    <name type="scientific">Varroa destructor</name>
    <name type="common">Honeybee mite</name>
    <dbReference type="NCBI Taxonomy" id="109461"/>
    <lineage>
        <taxon>Eukaryota</taxon>
        <taxon>Metazoa</taxon>
        <taxon>Ecdysozoa</taxon>
        <taxon>Arthropoda</taxon>
        <taxon>Chelicerata</taxon>
        <taxon>Arachnida</taxon>
        <taxon>Acari</taxon>
        <taxon>Parasitiformes</taxon>
        <taxon>Mesostigmata</taxon>
        <taxon>Gamasina</taxon>
        <taxon>Dermanyssoidea</taxon>
        <taxon>Varroidae</taxon>
        <taxon>Varroa</taxon>
    </lineage>
</organism>
<feature type="transmembrane region" description="Helical" evidence="6">
    <location>
        <begin position="346"/>
        <end position="369"/>
    </location>
</feature>
<feature type="domain" description="Major facilitator superfamily associated" evidence="7">
    <location>
        <begin position="9"/>
        <end position="444"/>
    </location>
</feature>
<feature type="transmembrane region" description="Helical" evidence="6">
    <location>
        <begin position="69"/>
        <end position="90"/>
    </location>
</feature>
<evidence type="ECO:0000313" key="8">
    <source>
        <dbReference type="EnsemblMetazoa" id="XP_022651023"/>
    </source>
</evidence>
<evidence type="ECO:0000259" key="7">
    <source>
        <dbReference type="Pfam" id="PF12832"/>
    </source>
</evidence>
<reference evidence="8" key="1">
    <citation type="submission" date="2021-01" db="UniProtKB">
        <authorList>
            <consortium name="EnsemblMetazoa"/>
        </authorList>
    </citation>
    <scope>IDENTIFICATION</scope>
</reference>
<dbReference type="PANTHER" id="PTHR16172">
    <property type="entry name" value="MAJOR FACILITATOR SUPERFAMILY DOMAIN-CONTAINING PROTEIN 6-LIKE"/>
    <property type="match status" value="1"/>
</dbReference>
<dbReference type="EnsemblMetazoa" id="XM_022795290">
    <property type="protein sequence ID" value="XP_022651025"/>
    <property type="gene ID" value="LOC111246161"/>
</dbReference>
<dbReference type="OrthoDB" id="7531894at2759"/>
<feature type="transmembrane region" description="Helical" evidence="6">
    <location>
        <begin position="286"/>
        <end position="307"/>
    </location>
</feature>
<dbReference type="GeneID" id="111246161"/>
<evidence type="ECO:0000313" key="9">
    <source>
        <dbReference type="Proteomes" id="UP000594260"/>
    </source>
</evidence>
<dbReference type="EnsemblMetazoa" id="XM_022795291">
    <property type="protein sequence ID" value="XP_022651026"/>
    <property type="gene ID" value="LOC111246161"/>
</dbReference>
<dbReference type="EnsemblMetazoa" id="XM_022795289">
    <property type="protein sequence ID" value="XP_022651024"/>
    <property type="gene ID" value="LOC111246161"/>
</dbReference>
<dbReference type="RefSeq" id="XP_022651025.1">
    <property type="nucleotide sequence ID" value="XM_022795290.1"/>
</dbReference>
<proteinExistence type="inferred from homology"/>
<evidence type="ECO:0000256" key="4">
    <source>
        <dbReference type="ARBA" id="ARBA00022989"/>
    </source>
</evidence>
<feature type="transmembrane region" description="Helical" evidence="6">
    <location>
        <begin position="36"/>
        <end position="57"/>
    </location>
</feature>
<evidence type="ECO:0000256" key="1">
    <source>
        <dbReference type="ARBA" id="ARBA00004141"/>
    </source>
</evidence>
<feature type="transmembrane region" description="Helical" evidence="6">
    <location>
        <begin position="241"/>
        <end position="265"/>
    </location>
</feature>
<dbReference type="RefSeq" id="XP_022651022.1">
    <property type="nucleotide sequence ID" value="XM_022795287.1"/>
</dbReference>
<dbReference type="PROSITE" id="PS51257">
    <property type="entry name" value="PROKAR_LIPOPROTEIN"/>
    <property type="match status" value="1"/>
</dbReference>
<evidence type="ECO:0000256" key="5">
    <source>
        <dbReference type="ARBA" id="ARBA00023136"/>
    </source>
</evidence>
<dbReference type="Proteomes" id="UP000594260">
    <property type="component" value="Unplaced"/>
</dbReference>
<dbReference type="GO" id="GO:0016020">
    <property type="term" value="C:membrane"/>
    <property type="evidence" value="ECO:0007669"/>
    <property type="project" value="UniProtKB-SubCell"/>
</dbReference>
<accession>A0A7M7JFG4</accession>
<dbReference type="InterPro" id="IPR036259">
    <property type="entry name" value="MFS_trans_sf"/>
</dbReference>
<keyword evidence="5 6" id="KW-0472">Membrane</keyword>
<feature type="transmembrane region" description="Helical" evidence="6">
    <location>
        <begin position="170"/>
        <end position="191"/>
    </location>
</feature>
<evidence type="ECO:0000256" key="2">
    <source>
        <dbReference type="ARBA" id="ARBA00005241"/>
    </source>
</evidence>
<dbReference type="SUPFAM" id="SSF103473">
    <property type="entry name" value="MFS general substrate transporter"/>
    <property type="match status" value="1"/>
</dbReference>
<dbReference type="PANTHER" id="PTHR16172:SF30">
    <property type="entry name" value="SUGAR BABY, ISOFORM C"/>
    <property type="match status" value="1"/>
</dbReference>
<dbReference type="EnsemblMetazoa" id="XM_022795292">
    <property type="protein sequence ID" value="XP_022651027"/>
    <property type="gene ID" value="LOC111246161"/>
</dbReference>
<dbReference type="InterPro" id="IPR051717">
    <property type="entry name" value="MFS_MFSD6"/>
</dbReference>
<dbReference type="OMA" id="FWHLREL"/>
<comment type="similarity">
    <text evidence="2">Belongs to the major facilitator superfamily. MFSD6 family.</text>
</comment>
<feature type="transmembrane region" description="Helical" evidence="6">
    <location>
        <begin position="412"/>
        <end position="434"/>
    </location>
</feature>
<dbReference type="AlphaFoldDB" id="A0A7M7JFG4"/>